<keyword evidence="2" id="KW-1185">Reference proteome</keyword>
<dbReference type="Proteomes" id="UP001385951">
    <property type="component" value="Unassembled WGS sequence"/>
</dbReference>
<organism evidence="1 2">
    <name type="scientific">Cerrena zonata</name>
    <dbReference type="NCBI Taxonomy" id="2478898"/>
    <lineage>
        <taxon>Eukaryota</taxon>
        <taxon>Fungi</taxon>
        <taxon>Dikarya</taxon>
        <taxon>Basidiomycota</taxon>
        <taxon>Agaricomycotina</taxon>
        <taxon>Agaricomycetes</taxon>
        <taxon>Polyporales</taxon>
        <taxon>Cerrenaceae</taxon>
        <taxon>Cerrena</taxon>
    </lineage>
</organism>
<comment type="caution">
    <text evidence="1">The sequence shown here is derived from an EMBL/GenBank/DDBJ whole genome shotgun (WGS) entry which is preliminary data.</text>
</comment>
<reference evidence="1 2" key="1">
    <citation type="submission" date="2022-09" db="EMBL/GenBank/DDBJ databases">
        <authorList>
            <person name="Palmer J.M."/>
        </authorList>
    </citation>
    <scope>NUCLEOTIDE SEQUENCE [LARGE SCALE GENOMIC DNA]</scope>
    <source>
        <strain evidence="1 2">DSM 7382</strain>
    </source>
</reference>
<proteinExistence type="predicted"/>
<dbReference type="AlphaFoldDB" id="A0AAW0FY63"/>
<evidence type="ECO:0000313" key="1">
    <source>
        <dbReference type="EMBL" id="KAK7684034.1"/>
    </source>
</evidence>
<accession>A0AAW0FY63</accession>
<evidence type="ECO:0000313" key="2">
    <source>
        <dbReference type="Proteomes" id="UP001385951"/>
    </source>
</evidence>
<dbReference type="EMBL" id="JASBNA010000028">
    <property type="protein sequence ID" value="KAK7684034.1"/>
    <property type="molecule type" value="Genomic_DNA"/>
</dbReference>
<gene>
    <name evidence="1" type="ORF">QCA50_013010</name>
</gene>
<name>A0AAW0FY63_9APHY</name>
<protein>
    <submittedName>
        <fullName evidence="1">Uncharacterized protein</fullName>
    </submittedName>
</protein>
<sequence length="124" mass="14227">MIQITPLPRRYLGRSSGAIGLSYRYKLLLEIRLQWSGLLLRMNTTLPITKNDIKLIITSATFDELDTNSSSTDQPFNEIENDLHCLLDWLDPYYPQDPSQTVVTEPSPRVRAAIRSCLKDDEML</sequence>